<dbReference type="SUPFAM" id="SSF52540">
    <property type="entry name" value="P-loop containing nucleoside triphosphate hydrolases"/>
    <property type="match status" value="1"/>
</dbReference>
<evidence type="ECO:0000256" key="1">
    <source>
        <dbReference type="ARBA" id="ARBA00010142"/>
    </source>
</evidence>
<dbReference type="PROSITE" id="PS51421">
    <property type="entry name" value="RAS"/>
    <property type="match status" value="1"/>
</dbReference>
<dbReference type="InterPro" id="IPR003578">
    <property type="entry name" value="Small_GTPase_Rho"/>
</dbReference>
<evidence type="ECO:0000256" key="2">
    <source>
        <dbReference type="ARBA" id="ARBA00022741"/>
    </source>
</evidence>
<dbReference type="AlphaFoldDB" id="A0AA86SCD9"/>
<keyword evidence="3" id="KW-0342">GTP-binding</keyword>
<dbReference type="Pfam" id="PF00071">
    <property type="entry name" value="Ras"/>
    <property type="match status" value="1"/>
</dbReference>
<dbReference type="NCBIfam" id="TIGR00231">
    <property type="entry name" value="small_GTP"/>
    <property type="match status" value="1"/>
</dbReference>
<dbReference type="GO" id="GO:0003924">
    <property type="term" value="F:GTPase activity"/>
    <property type="evidence" value="ECO:0007669"/>
    <property type="project" value="InterPro"/>
</dbReference>
<keyword evidence="6" id="KW-1185">Reference proteome</keyword>
<sequence length="288" mass="32326">MIETTDARIDRWTKTKGGGSDLISLGYQMRGKRQTSPIKLNNQTQLNGPKSFAKVQEEFKAMSTARFIKCVTVGDGAVGKTCMLISYTSNTFPTDYVPTVFDNFSANVTVDGSLVNLGLWDTAGQEDYNRLRPLSYRGADVFLLCYSLISKASYENISKKWIPELRHYAPNVPIVLVGTKLDLRDDKQFLIDHPGATRITTAQACPHRIKQKMAILKLNFLCIHSRFNNGCCEQGEELKKMIGAVTYIECSSKTQQNVKTVFDAAIKVALRPPKPKKKPRKKRTCTFL</sequence>
<dbReference type="SMART" id="SM00174">
    <property type="entry name" value="RHO"/>
    <property type="match status" value="1"/>
</dbReference>
<keyword evidence="4" id="KW-0449">Lipoprotein</keyword>
<protein>
    <submittedName>
        <fullName evidence="5">Uncharacterized protein</fullName>
    </submittedName>
</protein>
<proteinExistence type="inferred from homology"/>
<evidence type="ECO:0000256" key="3">
    <source>
        <dbReference type="ARBA" id="ARBA00023134"/>
    </source>
</evidence>
<dbReference type="Gene3D" id="3.40.50.300">
    <property type="entry name" value="P-loop containing nucleotide triphosphate hydrolases"/>
    <property type="match status" value="1"/>
</dbReference>
<reference evidence="5" key="1">
    <citation type="submission" date="2023-10" db="EMBL/GenBank/DDBJ databases">
        <authorList>
            <person name="Domelevo Entfellner J.-B."/>
        </authorList>
    </citation>
    <scope>NUCLEOTIDE SEQUENCE</scope>
</reference>
<comment type="similarity">
    <text evidence="1">Belongs to the small GTPase superfamily. Rho family.</text>
</comment>
<evidence type="ECO:0000256" key="4">
    <source>
        <dbReference type="ARBA" id="ARBA00023288"/>
    </source>
</evidence>
<dbReference type="InterPro" id="IPR001806">
    <property type="entry name" value="Small_GTPase"/>
</dbReference>
<dbReference type="GO" id="GO:0007264">
    <property type="term" value="P:small GTPase-mediated signal transduction"/>
    <property type="evidence" value="ECO:0007669"/>
    <property type="project" value="InterPro"/>
</dbReference>
<dbReference type="EMBL" id="OY731400">
    <property type="protein sequence ID" value="CAJ1939202.1"/>
    <property type="molecule type" value="Genomic_DNA"/>
</dbReference>
<dbReference type="SMART" id="SM00175">
    <property type="entry name" value="RAB"/>
    <property type="match status" value="1"/>
</dbReference>
<dbReference type="PANTHER" id="PTHR24072">
    <property type="entry name" value="RHO FAMILY GTPASE"/>
    <property type="match status" value="1"/>
</dbReference>
<name>A0AA86SCD9_9FABA</name>
<evidence type="ECO:0000313" key="5">
    <source>
        <dbReference type="EMBL" id="CAJ1939202.1"/>
    </source>
</evidence>
<organism evidence="5 6">
    <name type="scientific">Sphenostylis stenocarpa</name>
    <dbReference type="NCBI Taxonomy" id="92480"/>
    <lineage>
        <taxon>Eukaryota</taxon>
        <taxon>Viridiplantae</taxon>
        <taxon>Streptophyta</taxon>
        <taxon>Embryophyta</taxon>
        <taxon>Tracheophyta</taxon>
        <taxon>Spermatophyta</taxon>
        <taxon>Magnoliopsida</taxon>
        <taxon>eudicotyledons</taxon>
        <taxon>Gunneridae</taxon>
        <taxon>Pentapetalae</taxon>
        <taxon>rosids</taxon>
        <taxon>fabids</taxon>
        <taxon>Fabales</taxon>
        <taxon>Fabaceae</taxon>
        <taxon>Papilionoideae</taxon>
        <taxon>50 kb inversion clade</taxon>
        <taxon>NPAAA clade</taxon>
        <taxon>indigoferoid/millettioid clade</taxon>
        <taxon>Phaseoleae</taxon>
        <taxon>Sphenostylis</taxon>
    </lineage>
</organism>
<dbReference type="PROSITE" id="PS51420">
    <property type="entry name" value="RHO"/>
    <property type="match status" value="1"/>
</dbReference>
<dbReference type="Proteomes" id="UP001189624">
    <property type="component" value="Chromosome 3"/>
</dbReference>
<evidence type="ECO:0000313" key="6">
    <source>
        <dbReference type="Proteomes" id="UP001189624"/>
    </source>
</evidence>
<dbReference type="PRINTS" id="PR00449">
    <property type="entry name" value="RASTRNSFRMNG"/>
</dbReference>
<dbReference type="Gramene" id="rna-AYBTSS11_LOCUS9002">
    <property type="protein sequence ID" value="CAJ1939202.1"/>
    <property type="gene ID" value="gene-AYBTSS11_LOCUS9002"/>
</dbReference>
<dbReference type="SMART" id="SM00173">
    <property type="entry name" value="RAS"/>
    <property type="match status" value="1"/>
</dbReference>
<dbReference type="PROSITE" id="PS51419">
    <property type="entry name" value="RAB"/>
    <property type="match status" value="1"/>
</dbReference>
<dbReference type="InterPro" id="IPR005225">
    <property type="entry name" value="Small_GTP-bd"/>
</dbReference>
<dbReference type="CDD" id="cd04133">
    <property type="entry name" value="Rop_like"/>
    <property type="match status" value="1"/>
</dbReference>
<keyword evidence="2" id="KW-0547">Nucleotide-binding</keyword>
<dbReference type="InterPro" id="IPR027417">
    <property type="entry name" value="P-loop_NTPase"/>
</dbReference>
<accession>A0AA86SCD9</accession>
<dbReference type="GO" id="GO:0005525">
    <property type="term" value="F:GTP binding"/>
    <property type="evidence" value="ECO:0007669"/>
    <property type="project" value="UniProtKB-KW"/>
</dbReference>
<gene>
    <name evidence="5" type="ORF">AYBTSS11_LOCUS9002</name>
</gene>